<comment type="caution">
    <text evidence="1">The sequence shown here is derived from an EMBL/GenBank/DDBJ whole genome shotgun (WGS) entry which is preliminary data.</text>
</comment>
<keyword evidence="2" id="KW-1185">Reference proteome</keyword>
<organism evidence="1 2">
    <name type="scientific">Actinidia rufa</name>
    <dbReference type="NCBI Taxonomy" id="165716"/>
    <lineage>
        <taxon>Eukaryota</taxon>
        <taxon>Viridiplantae</taxon>
        <taxon>Streptophyta</taxon>
        <taxon>Embryophyta</taxon>
        <taxon>Tracheophyta</taxon>
        <taxon>Spermatophyta</taxon>
        <taxon>Magnoliopsida</taxon>
        <taxon>eudicotyledons</taxon>
        <taxon>Gunneridae</taxon>
        <taxon>Pentapetalae</taxon>
        <taxon>asterids</taxon>
        <taxon>Ericales</taxon>
        <taxon>Actinidiaceae</taxon>
        <taxon>Actinidia</taxon>
    </lineage>
</organism>
<evidence type="ECO:0000313" key="2">
    <source>
        <dbReference type="Proteomes" id="UP000585474"/>
    </source>
</evidence>
<gene>
    <name evidence="1" type="ORF">Acr_14g0008110</name>
</gene>
<name>A0A7J0FR43_9ERIC</name>
<dbReference type="OrthoDB" id="1911637at2759"/>
<accession>A0A7J0FR43</accession>
<evidence type="ECO:0000313" key="1">
    <source>
        <dbReference type="EMBL" id="GFZ01176.1"/>
    </source>
</evidence>
<dbReference type="Proteomes" id="UP000585474">
    <property type="component" value="Unassembled WGS sequence"/>
</dbReference>
<reference evidence="1 2" key="1">
    <citation type="submission" date="2019-07" db="EMBL/GenBank/DDBJ databases">
        <title>De Novo Assembly of kiwifruit Actinidia rufa.</title>
        <authorList>
            <person name="Sugita-Konishi S."/>
            <person name="Sato K."/>
            <person name="Mori E."/>
            <person name="Abe Y."/>
            <person name="Kisaki G."/>
            <person name="Hamano K."/>
            <person name="Suezawa K."/>
            <person name="Otani M."/>
            <person name="Fukuda T."/>
            <person name="Manabe T."/>
            <person name="Gomi K."/>
            <person name="Tabuchi M."/>
            <person name="Akimitsu K."/>
            <person name="Kataoka I."/>
        </authorList>
    </citation>
    <scope>NUCLEOTIDE SEQUENCE [LARGE SCALE GENOMIC DNA]</scope>
    <source>
        <strain evidence="2">cv. Fuchu</strain>
    </source>
</reference>
<dbReference type="AlphaFoldDB" id="A0A7J0FR43"/>
<sequence>MSNFEGLMQGLEEEKLHRTLIPSSVTSFFDEGMQKQVKQIVKNDETGAHESWGGATYIDHFMEKDKVAVGVAGNEVMASSAQEILQDQATKIDQVRISPICPLPPTGDPKALPRVHLVSFMVQSEFSFIVTIVVSMSLIS</sequence>
<protein>
    <submittedName>
        <fullName evidence="1">Uncharacterized protein</fullName>
    </submittedName>
</protein>
<proteinExistence type="predicted"/>
<dbReference type="EMBL" id="BJWL01000014">
    <property type="protein sequence ID" value="GFZ01176.1"/>
    <property type="molecule type" value="Genomic_DNA"/>
</dbReference>